<dbReference type="GeneID" id="18563221"/>
<dbReference type="InterPro" id="IPR007863">
    <property type="entry name" value="Peptidase_M16_C"/>
</dbReference>
<dbReference type="Gene3D" id="3.30.830.10">
    <property type="entry name" value="Metalloenzyme, LuxS/M16 peptidase-like"/>
    <property type="match status" value="2"/>
</dbReference>
<feature type="domain" description="Peptidase M16 C-terminal" evidence="4">
    <location>
        <begin position="163"/>
        <end position="337"/>
    </location>
</feature>
<dbReference type="SUPFAM" id="SSF63411">
    <property type="entry name" value="LuxS/MPP-like metallohydrolase"/>
    <property type="match status" value="2"/>
</dbReference>
<gene>
    <name evidence="5" type="primary">2</name>
    <name evidence="5" type="ORF">G_2</name>
</gene>
<evidence type="ECO:0000256" key="2">
    <source>
        <dbReference type="RuleBase" id="RU004447"/>
    </source>
</evidence>
<dbReference type="OrthoDB" id="12962at10239"/>
<reference evidence="5 6" key="1">
    <citation type="submission" date="2011-09" db="EMBL/GenBank/DDBJ databases">
        <authorList>
            <person name="Pope W.H."/>
            <person name="Pedulla M.L."/>
            <person name="Ford M.E."/>
            <person name="Peebles C.L."/>
            <person name="Hatfull G.H."/>
            <person name="Hendrix R.W."/>
        </authorList>
    </citation>
    <scope>NUCLEOTIDE SEQUENCE [LARGE SCALE GENOMIC DNA]</scope>
    <source>
        <strain evidence="5">G</strain>
    </source>
</reference>
<dbReference type="Proteomes" id="UP000009273">
    <property type="component" value="Segment"/>
</dbReference>
<sequence length="410" mass="46694">MKKSTLKNGLEIYTEQVDSAKTVTFSVYAKVGSYNEKENFGISHFIEHMVFKGTNTRNSQDIMEEIENVGGYVNAETSFEHTRYFATVPAEEWKTAADVITDIVFNSTFPEEEVDLERTVIQEELKMYSDDSSSHVTDMLLIAMHKSYPERQTIGGTIQTVADITREDLVNFKNKFYQPNNLFIVATGKVNHDDIVEFMKQFENIEQTSEIEKEEQFEPDILSSDTESLSRNIEQSHFTWGLFGPSSNDHDIFAVEVAAAILGGSSSSRLYQLIREKRGLAYTVSVFTFEMKQNSIICGYTGLDASRIEEVKEIVVEEFERLRNELVSDSELNRVIAYLRGKHIIGLEKPSSINGYIGSSIIKNLSTNPDDYIKGLESVTKEDIKKVARKYFTPDNWQFAEITPKNQEVN</sequence>
<comment type="similarity">
    <text evidence="1 2">Belongs to the peptidase M16 family.</text>
</comment>
<dbReference type="GO" id="GO:0006508">
    <property type="term" value="P:proteolysis"/>
    <property type="evidence" value="ECO:0007669"/>
    <property type="project" value="InterPro"/>
</dbReference>
<dbReference type="Pfam" id="PF00675">
    <property type="entry name" value="Peptidase_M16"/>
    <property type="match status" value="1"/>
</dbReference>
<organism evidence="5 6">
    <name type="scientific">Bacillus phage G</name>
    <dbReference type="NCBI Taxonomy" id="2884420"/>
    <lineage>
        <taxon>Viruses</taxon>
        <taxon>Duplodnaviria</taxon>
        <taxon>Heunggongvirae</taxon>
        <taxon>Uroviricota</taxon>
        <taxon>Caudoviricetes</taxon>
        <taxon>Donellivirus</taxon>
        <taxon>Donellivirus gee</taxon>
    </lineage>
</organism>
<evidence type="ECO:0000313" key="5">
    <source>
        <dbReference type="EMBL" id="AEO93273.1"/>
    </source>
</evidence>
<dbReference type="InterPro" id="IPR011249">
    <property type="entry name" value="Metalloenz_LuxS/M16"/>
</dbReference>
<dbReference type="PANTHER" id="PTHR11851">
    <property type="entry name" value="METALLOPROTEASE"/>
    <property type="match status" value="1"/>
</dbReference>
<name>G3MBJ8_9CAUD</name>
<dbReference type="InterPro" id="IPR001431">
    <property type="entry name" value="Pept_M16_Zn_BS"/>
</dbReference>
<evidence type="ECO:0000259" key="4">
    <source>
        <dbReference type="Pfam" id="PF05193"/>
    </source>
</evidence>
<evidence type="ECO:0000259" key="3">
    <source>
        <dbReference type="Pfam" id="PF00675"/>
    </source>
</evidence>
<accession>G3MBJ8</accession>
<dbReference type="KEGG" id="vg:18563221"/>
<evidence type="ECO:0000313" key="6">
    <source>
        <dbReference type="Proteomes" id="UP000009273"/>
    </source>
</evidence>
<dbReference type="PANTHER" id="PTHR11851:SF49">
    <property type="entry name" value="MITOCHONDRIAL-PROCESSING PEPTIDASE SUBUNIT ALPHA"/>
    <property type="match status" value="1"/>
</dbReference>
<keyword evidence="6" id="KW-1185">Reference proteome</keyword>
<dbReference type="EMBL" id="JN638751">
    <property type="protein sequence ID" value="AEO93273.1"/>
    <property type="molecule type" value="Genomic_DNA"/>
</dbReference>
<proteinExistence type="inferred from homology"/>
<dbReference type="RefSeq" id="YP_009015313.1">
    <property type="nucleotide sequence ID" value="NC_023719.1"/>
</dbReference>
<evidence type="ECO:0000256" key="1">
    <source>
        <dbReference type="ARBA" id="ARBA00007261"/>
    </source>
</evidence>
<dbReference type="InterPro" id="IPR050361">
    <property type="entry name" value="MPP/UQCRC_Complex"/>
</dbReference>
<feature type="domain" description="Peptidase M16 N-terminal" evidence="3">
    <location>
        <begin position="14"/>
        <end position="156"/>
    </location>
</feature>
<dbReference type="PROSITE" id="PS00143">
    <property type="entry name" value="INSULINASE"/>
    <property type="match status" value="1"/>
</dbReference>
<dbReference type="GO" id="GO:0004222">
    <property type="term" value="F:metalloendopeptidase activity"/>
    <property type="evidence" value="ECO:0007669"/>
    <property type="project" value="InterPro"/>
</dbReference>
<dbReference type="GO" id="GO:0046872">
    <property type="term" value="F:metal ion binding"/>
    <property type="evidence" value="ECO:0007669"/>
    <property type="project" value="InterPro"/>
</dbReference>
<protein>
    <submittedName>
        <fullName evidence="5">Gp2</fullName>
    </submittedName>
</protein>
<dbReference type="InterPro" id="IPR011765">
    <property type="entry name" value="Pept_M16_N"/>
</dbReference>
<dbReference type="Pfam" id="PF05193">
    <property type="entry name" value="Peptidase_M16_C"/>
    <property type="match status" value="1"/>
</dbReference>